<name>A0A4R7AZY0_9NEIS</name>
<sequence>MLLGLMAQGEAASTTPASGRDCASPVTQVCSILPPSSAEVSLRALRLQNAVDNGDLSPQEAQKILMNRHRIHNAHAYSNSSQPMATTPPTGSGHRNRFWREERRRMAPADPTDPN</sequence>
<evidence type="ECO:0000313" key="2">
    <source>
        <dbReference type="EMBL" id="TDR72514.1"/>
    </source>
</evidence>
<dbReference type="Proteomes" id="UP000295611">
    <property type="component" value="Unassembled WGS sequence"/>
</dbReference>
<proteinExistence type="predicted"/>
<evidence type="ECO:0000256" key="1">
    <source>
        <dbReference type="SAM" id="MobiDB-lite"/>
    </source>
</evidence>
<feature type="compositionally biased region" description="Basic and acidic residues" evidence="1">
    <location>
        <begin position="98"/>
        <end position="107"/>
    </location>
</feature>
<accession>A0A4R7AZY0</accession>
<feature type="compositionally biased region" description="Polar residues" evidence="1">
    <location>
        <begin position="76"/>
        <end position="90"/>
    </location>
</feature>
<keyword evidence="3" id="KW-1185">Reference proteome</keyword>
<evidence type="ECO:0000313" key="3">
    <source>
        <dbReference type="Proteomes" id="UP000295611"/>
    </source>
</evidence>
<feature type="region of interest" description="Disordered" evidence="1">
    <location>
        <begin position="1"/>
        <end position="23"/>
    </location>
</feature>
<comment type="caution">
    <text evidence="2">The sequence shown here is derived from an EMBL/GenBank/DDBJ whole genome shotgun (WGS) entry which is preliminary data.</text>
</comment>
<reference evidence="2 3" key="1">
    <citation type="submission" date="2019-03" db="EMBL/GenBank/DDBJ databases">
        <title>Genomic Encyclopedia of Type Strains, Phase III (KMG-III): the genomes of soil and plant-associated and newly described type strains.</title>
        <authorList>
            <person name="Whitman W."/>
        </authorList>
    </citation>
    <scope>NUCLEOTIDE SEQUENCE [LARGE SCALE GENOMIC DNA]</scope>
    <source>
        <strain evidence="2 3">CECT 8976</strain>
    </source>
</reference>
<protein>
    <submittedName>
        <fullName evidence="2">Uncharacterized protein</fullName>
    </submittedName>
</protein>
<dbReference type="RefSeq" id="WP_133683553.1">
    <property type="nucleotide sequence ID" value="NZ_SNZP01000016.1"/>
</dbReference>
<organism evidence="2 3">
    <name type="scientific">Paludibacterium purpuratum</name>
    <dbReference type="NCBI Taxonomy" id="1144873"/>
    <lineage>
        <taxon>Bacteria</taxon>
        <taxon>Pseudomonadati</taxon>
        <taxon>Pseudomonadota</taxon>
        <taxon>Betaproteobacteria</taxon>
        <taxon>Neisseriales</taxon>
        <taxon>Chromobacteriaceae</taxon>
        <taxon>Paludibacterium</taxon>
    </lineage>
</organism>
<gene>
    <name evidence="2" type="ORF">DFP86_11679</name>
</gene>
<dbReference type="AlphaFoldDB" id="A0A4R7AZY0"/>
<dbReference type="EMBL" id="SNZP01000016">
    <property type="protein sequence ID" value="TDR72514.1"/>
    <property type="molecule type" value="Genomic_DNA"/>
</dbReference>
<feature type="region of interest" description="Disordered" evidence="1">
    <location>
        <begin position="75"/>
        <end position="115"/>
    </location>
</feature>